<evidence type="ECO:0000259" key="1">
    <source>
        <dbReference type="PROSITE" id="PS50878"/>
    </source>
</evidence>
<dbReference type="SUPFAM" id="SSF56672">
    <property type="entry name" value="DNA/RNA polymerases"/>
    <property type="match status" value="1"/>
</dbReference>
<dbReference type="Proteomes" id="UP001152622">
    <property type="component" value="Chromosome 6"/>
</dbReference>
<organism evidence="2 3">
    <name type="scientific">Synaphobranchus kaupii</name>
    <name type="common">Kaup's arrowtooth eel</name>
    <dbReference type="NCBI Taxonomy" id="118154"/>
    <lineage>
        <taxon>Eukaryota</taxon>
        <taxon>Metazoa</taxon>
        <taxon>Chordata</taxon>
        <taxon>Craniata</taxon>
        <taxon>Vertebrata</taxon>
        <taxon>Euteleostomi</taxon>
        <taxon>Actinopterygii</taxon>
        <taxon>Neopterygii</taxon>
        <taxon>Teleostei</taxon>
        <taxon>Anguilliformes</taxon>
        <taxon>Synaphobranchidae</taxon>
        <taxon>Synaphobranchus</taxon>
    </lineage>
</organism>
<protein>
    <recommendedName>
        <fullName evidence="1">Reverse transcriptase domain-containing protein</fullName>
    </recommendedName>
</protein>
<dbReference type="PROSITE" id="PS50878">
    <property type="entry name" value="RT_POL"/>
    <property type="match status" value="1"/>
</dbReference>
<dbReference type="Pfam" id="PF00078">
    <property type="entry name" value="RVT_1"/>
    <property type="match status" value="1"/>
</dbReference>
<dbReference type="InterPro" id="IPR000477">
    <property type="entry name" value="RT_dom"/>
</dbReference>
<dbReference type="InterPro" id="IPR043502">
    <property type="entry name" value="DNA/RNA_pol_sf"/>
</dbReference>
<name>A0A9Q1IW99_SYNKA</name>
<comment type="caution">
    <text evidence="2">The sequence shown here is derived from an EMBL/GenBank/DDBJ whole genome shotgun (WGS) entry which is preliminary data.</text>
</comment>
<reference evidence="2" key="1">
    <citation type="journal article" date="2023" name="Science">
        <title>Genome structures resolve the early diversification of teleost fishes.</title>
        <authorList>
            <person name="Parey E."/>
            <person name="Louis A."/>
            <person name="Montfort J."/>
            <person name="Bouchez O."/>
            <person name="Roques C."/>
            <person name="Iampietro C."/>
            <person name="Lluch J."/>
            <person name="Castinel A."/>
            <person name="Donnadieu C."/>
            <person name="Desvignes T."/>
            <person name="Floi Bucao C."/>
            <person name="Jouanno E."/>
            <person name="Wen M."/>
            <person name="Mejri S."/>
            <person name="Dirks R."/>
            <person name="Jansen H."/>
            <person name="Henkel C."/>
            <person name="Chen W.J."/>
            <person name="Zahm M."/>
            <person name="Cabau C."/>
            <person name="Klopp C."/>
            <person name="Thompson A.W."/>
            <person name="Robinson-Rechavi M."/>
            <person name="Braasch I."/>
            <person name="Lecointre G."/>
            <person name="Bobe J."/>
            <person name="Postlethwait J.H."/>
            <person name="Berthelot C."/>
            <person name="Roest Crollius H."/>
            <person name="Guiguen Y."/>
        </authorList>
    </citation>
    <scope>NUCLEOTIDE SEQUENCE</scope>
    <source>
        <strain evidence="2">WJC10195</strain>
    </source>
</reference>
<sequence length="374" mass="40274">MLDPSNILNYRPNNLLDPHQSGFRPGHSTETALLSVSEMLHAARAASLSSVLILLDLSAAFDTNNLLDPHQSGFRPGHSTETALLSVSEMLHTARAASLSSVLILLDLSAAFDTVDHSILLSSLSAAGIGGSALAWIESYLSECSSQVAWVGKVSAPRPLTTGVPQGSVLSPLLFSTYTKSLGPVITAHGLSYHCYADDTQLFLSFSPSDTWVSAHISACLKDIQSWMDNHHLKVNPGKTELIYIPALTSPPLNLSISLGDTPLTPTPCARNLGVVMDNRLSLSENIAVVTRACRFFLYNIRRIRPFLTTHSNQLLVQAMLLSRLDYCNSLLAGLPASAIRPLQLIQNAAARLVFNFPDTPMSPPCSLTSTGYL</sequence>
<dbReference type="OrthoDB" id="8936366at2759"/>
<dbReference type="CDD" id="cd01650">
    <property type="entry name" value="RT_nLTR_like"/>
    <property type="match status" value="1"/>
</dbReference>
<feature type="domain" description="Reverse transcriptase" evidence="1">
    <location>
        <begin position="1"/>
        <end position="259"/>
    </location>
</feature>
<dbReference type="PANTHER" id="PTHR33332">
    <property type="entry name" value="REVERSE TRANSCRIPTASE DOMAIN-CONTAINING PROTEIN"/>
    <property type="match status" value="1"/>
</dbReference>
<proteinExistence type="predicted"/>
<keyword evidence="3" id="KW-1185">Reference proteome</keyword>
<dbReference type="AlphaFoldDB" id="A0A9Q1IW99"/>
<accession>A0A9Q1IW99</accession>
<evidence type="ECO:0000313" key="2">
    <source>
        <dbReference type="EMBL" id="KAJ8356214.1"/>
    </source>
</evidence>
<evidence type="ECO:0000313" key="3">
    <source>
        <dbReference type="Proteomes" id="UP001152622"/>
    </source>
</evidence>
<gene>
    <name evidence="2" type="ORF">SKAU_G00190080</name>
</gene>
<dbReference type="EMBL" id="JAINUF010000006">
    <property type="protein sequence ID" value="KAJ8356214.1"/>
    <property type="molecule type" value="Genomic_DNA"/>
</dbReference>